<keyword evidence="6" id="KW-0812">Transmembrane</keyword>
<sequence>MRKSYVVTLLAALLWIVVAFALHDYWRKDSPSEHIKQTASQDPQILLAKTAQGQALLDVSSLIYSDPESAQQALEAVGNAFSSELETSYALYQQYRLARVNDEPLLAADYLQQLQAIARESEQPWLDAVLLADSAKEHTLHGRNDVGLSEIKLAIKIAEKDHLNSLLPKFYNVAGALSNATNQLVDAQRYFLDGIDIAEQVGQEAYKGTIYNNLGLLYLHIESWDRALEFIQKAQQIYLKRHAKGHKARGLQIMYLNEAHIYNRQGKAELARTAYEKSQEFYKPTSTNLRHHLIQLKGKADMLLLEEQYPKALETTQQCVMLPSAADYPIEYGQCYLIMSKCQLAMGDLDKAMQSAALSAAAFRSIEHERWLIRVEEQKAKIFEQLGEYEQALGSFKHFSVESKKQLLGKVYDLEQAFATEHIQRERDLLEVEKRLAESELDQEKLRFQIAIIWIAISAVVLALTVTKVLATQRKNQELEQLSLLDPLTQLHNRRYYYAQIDHPEHLDAKAEYRVVLFDIDNFKQVNDVHGHETGDRILEGFAERLRVHVQSQELLIRWGGEEFLMLLKTTDDLAKRLEEMRQHIGDVLFETEEASLNITTSIGVSHGGLIETFTYNDEYFRRADKSLYEAKRNGKNQVVFPEPQAAQSI</sequence>
<dbReference type="PANTHER" id="PTHR45138:SF9">
    <property type="entry name" value="DIGUANYLATE CYCLASE DGCM-RELATED"/>
    <property type="match status" value="1"/>
</dbReference>
<dbReference type="PANTHER" id="PTHR45138">
    <property type="entry name" value="REGULATORY COMPONENTS OF SENSORY TRANSDUCTION SYSTEM"/>
    <property type="match status" value="1"/>
</dbReference>
<evidence type="ECO:0000256" key="1">
    <source>
        <dbReference type="ARBA" id="ARBA00001946"/>
    </source>
</evidence>
<dbReference type="Pfam" id="PF00990">
    <property type="entry name" value="GGDEF"/>
    <property type="match status" value="1"/>
</dbReference>
<dbReference type="EMBL" id="CAKMTQ010000023">
    <property type="protein sequence ID" value="CAH1531434.1"/>
    <property type="molecule type" value="Genomic_DNA"/>
</dbReference>
<comment type="caution">
    <text evidence="8">The sequence shown here is derived from an EMBL/GenBank/DDBJ whole genome shotgun (WGS) entry which is preliminary data.</text>
</comment>
<dbReference type="InterPro" id="IPR011990">
    <property type="entry name" value="TPR-like_helical_dom_sf"/>
</dbReference>
<evidence type="ECO:0000313" key="9">
    <source>
        <dbReference type="Proteomes" id="UP001295420"/>
    </source>
</evidence>
<evidence type="ECO:0000256" key="5">
    <source>
        <dbReference type="SAM" id="Coils"/>
    </source>
</evidence>
<keyword evidence="4" id="KW-0802">TPR repeat</keyword>
<feature type="transmembrane region" description="Helical" evidence="6">
    <location>
        <begin position="451"/>
        <end position="471"/>
    </location>
</feature>
<dbReference type="InterPro" id="IPR043128">
    <property type="entry name" value="Rev_trsase/Diguanyl_cyclase"/>
</dbReference>
<feature type="coiled-coil region" evidence="5">
    <location>
        <begin position="420"/>
        <end position="447"/>
    </location>
</feature>
<dbReference type="FunFam" id="3.30.70.270:FF:000001">
    <property type="entry name" value="Diguanylate cyclase domain protein"/>
    <property type="match status" value="1"/>
</dbReference>
<dbReference type="SMART" id="SM00267">
    <property type="entry name" value="GGDEF"/>
    <property type="match status" value="1"/>
</dbReference>
<dbReference type="NCBIfam" id="TIGR00254">
    <property type="entry name" value="GGDEF"/>
    <property type="match status" value="1"/>
</dbReference>
<dbReference type="SUPFAM" id="SSF48452">
    <property type="entry name" value="TPR-like"/>
    <property type="match status" value="2"/>
</dbReference>
<dbReference type="GO" id="GO:1902201">
    <property type="term" value="P:negative regulation of bacterial-type flagellum-dependent cell motility"/>
    <property type="evidence" value="ECO:0007669"/>
    <property type="project" value="TreeGrafter"/>
</dbReference>
<keyword evidence="6" id="KW-0472">Membrane</keyword>
<dbReference type="InterPro" id="IPR000160">
    <property type="entry name" value="GGDEF_dom"/>
</dbReference>
<dbReference type="PROSITE" id="PS50887">
    <property type="entry name" value="GGDEF"/>
    <property type="match status" value="1"/>
</dbReference>
<evidence type="ECO:0000259" key="7">
    <source>
        <dbReference type="PROSITE" id="PS50887"/>
    </source>
</evidence>
<evidence type="ECO:0000313" key="8">
    <source>
        <dbReference type="EMBL" id="CAH1531434.1"/>
    </source>
</evidence>
<dbReference type="EC" id="2.7.7.65" evidence="2"/>
<keyword evidence="6" id="KW-1133">Transmembrane helix</keyword>
<name>A0AAU9Q759_9VIBR</name>
<dbReference type="GO" id="GO:0052621">
    <property type="term" value="F:diguanylate cyclase activity"/>
    <property type="evidence" value="ECO:0007669"/>
    <property type="project" value="UniProtKB-EC"/>
</dbReference>
<comment type="catalytic activity">
    <reaction evidence="3">
        <text>2 GTP = 3',3'-c-di-GMP + 2 diphosphate</text>
        <dbReference type="Rhea" id="RHEA:24898"/>
        <dbReference type="ChEBI" id="CHEBI:33019"/>
        <dbReference type="ChEBI" id="CHEBI:37565"/>
        <dbReference type="ChEBI" id="CHEBI:58805"/>
        <dbReference type="EC" id="2.7.7.65"/>
    </reaction>
</comment>
<dbReference type="RefSeq" id="WP_409931229.1">
    <property type="nucleotide sequence ID" value="NZ_CAKMTQ010000023.1"/>
</dbReference>
<dbReference type="Pfam" id="PF13181">
    <property type="entry name" value="TPR_8"/>
    <property type="match status" value="1"/>
</dbReference>
<dbReference type="Gene3D" id="3.30.70.270">
    <property type="match status" value="1"/>
</dbReference>
<dbReference type="InterPro" id="IPR019734">
    <property type="entry name" value="TPR_rpt"/>
</dbReference>
<dbReference type="InterPro" id="IPR050469">
    <property type="entry name" value="Diguanylate_Cyclase"/>
</dbReference>
<dbReference type="GO" id="GO:0005886">
    <property type="term" value="C:plasma membrane"/>
    <property type="evidence" value="ECO:0007669"/>
    <property type="project" value="TreeGrafter"/>
</dbReference>
<proteinExistence type="predicted"/>
<reference evidence="8" key="1">
    <citation type="submission" date="2022-01" db="EMBL/GenBank/DDBJ databases">
        <authorList>
            <person name="Lagorce A."/>
        </authorList>
    </citation>
    <scope>NUCLEOTIDE SEQUENCE</scope>
    <source>
        <strain evidence="8">Th15_F1_D04</strain>
    </source>
</reference>
<dbReference type="Proteomes" id="UP001295420">
    <property type="component" value="Unassembled WGS sequence"/>
</dbReference>
<evidence type="ECO:0000256" key="2">
    <source>
        <dbReference type="ARBA" id="ARBA00012528"/>
    </source>
</evidence>
<evidence type="ECO:0000256" key="4">
    <source>
        <dbReference type="PROSITE-ProRule" id="PRU00339"/>
    </source>
</evidence>
<keyword evidence="5" id="KW-0175">Coiled coil</keyword>
<comment type="cofactor">
    <cofactor evidence="1">
        <name>Mg(2+)</name>
        <dbReference type="ChEBI" id="CHEBI:18420"/>
    </cofactor>
</comment>
<dbReference type="Gene3D" id="1.25.40.10">
    <property type="entry name" value="Tetratricopeptide repeat domain"/>
    <property type="match status" value="2"/>
</dbReference>
<feature type="domain" description="GGDEF" evidence="7">
    <location>
        <begin position="511"/>
        <end position="644"/>
    </location>
</feature>
<dbReference type="InterPro" id="IPR029787">
    <property type="entry name" value="Nucleotide_cyclase"/>
</dbReference>
<dbReference type="AlphaFoldDB" id="A0AAU9Q759"/>
<evidence type="ECO:0000256" key="6">
    <source>
        <dbReference type="SAM" id="Phobius"/>
    </source>
</evidence>
<dbReference type="SUPFAM" id="SSF55073">
    <property type="entry name" value="Nucleotide cyclase"/>
    <property type="match status" value="1"/>
</dbReference>
<evidence type="ECO:0000256" key="3">
    <source>
        <dbReference type="ARBA" id="ARBA00034247"/>
    </source>
</evidence>
<protein>
    <recommendedName>
        <fullName evidence="2">diguanylate cyclase</fullName>
        <ecNumber evidence="2">2.7.7.65</ecNumber>
    </recommendedName>
</protein>
<gene>
    <name evidence="8" type="ORF">THF1D04_30151</name>
</gene>
<dbReference type="GO" id="GO:0043709">
    <property type="term" value="P:cell adhesion involved in single-species biofilm formation"/>
    <property type="evidence" value="ECO:0007669"/>
    <property type="project" value="TreeGrafter"/>
</dbReference>
<organism evidence="8 9">
    <name type="scientific">Vibrio owensii</name>
    <dbReference type="NCBI Taxonomy" id="696485"/>
    <lineage>
        <taxon>Bacteria</taxon>
        <taxon>Pseudomonadati</taxon>
        <taxon>Pseudomonadota</taxon>
        <taxon>Gammaproteobacteria</taxon>
        <taxon>Vibrionales</taxon>
        <taxon>Vibrionaceae</taxon>
        <taxon>Vibrio</taxon>
    </lineage>
</organism>
<dbReference type="CDD" id="cd01949">
    <property type="entry name" value="GGDEF"/>
    <property type="match status" value="1"/>
</dbReference>
<feature type="repeat" description="TPR" evidence="4">
    <location>
        <begin position="208"/>
        <end position="241"/>
    </location>
</feature>
<dbReference type="PROSITE" id="PS50005">
    <property type="entry name" value="TPR"/>
    <property type="match status" value="1"/>
</dbReference>
<accession>A0AAU9Q759</accession>